<dbReference type="Proteomes" id="UP000448199">
    <property type="component" value="Unassembled WGS sequence"/>
</dbReference>
<comment type="caution">
    <text evidence="1">The sequence shown here is derived from an EMBL/GenBank/DDBJ whole genome shotgun (WGS) entry which is preliminary data.</text>
</comment>
<name>A0A844XQG8_9SPHN</name>
<dbReference type="EMBL" id="WTYC01000002">
    <property type="protein sequence ID" value="MXO47497.1"/>
    <property type="molecule type" value="Genomic_DNA"/>
</dbReference>
<dbReference type="Gene3D" id="3.90.550.10">
    <property type="entry name" value="Spore Coat Polysaccharide Biosynthesis Protein SpsA, Chain A"/>
    <property type="match status" value="1"/>
</dbReference>
<dbReference type="InterPro" id="IPR029044">
    <property type="entry name" value="Nucleotide-diphossugar_trans"/>
</dbReference>
<accession>A0A844XQG8</accession>
<dbReference type="PANTHER" id="PTHR43179:SF7">
    <property type="entry name" value="RHAMNOSYLTRANSFERASE WBBL"/>
    <property type="match status" value="1"/>
</dbReference>
<dbReference type="RefSeq" id="WP_160727063.1">
    <property type="nucleotide sequence ID" value="NZ_WTYC01000002.1"/>
</dbReference>
<evidence type="ECO:0000313" key="1">
    <source>
        <dbReference type="EMBL" id="MXO47497.1"/>
    </source>
</evidence>
<proteinExistence type="predicted"/>
<gene>
    <name evidence="1" type="ORF">GRI69_04405</name>
</gene>
<evidence type="ECO:0008006" key="3">
    <source>
        <dbReference type="Google" id="ProtNLM"/>
    </source>
</evidence>
<evidence type="ECO:0000313" key="2">
    <source>
        <dbReference type="Proteomes" id="UP000448199"/>
    </source>
</evidence>
<dbReference type="AlphaFoldDB" id="A0A844XQG8"/>
<keyword evidence="2" id="KW-1185">Reference proteome</keyword>
<sequence length="178" mass="20410">MNFRESNLTGNDWFVVCNPDIIADGEKIAELVGQAEADGEKLVCPLLWNDVARKYDDNIRPFPQFGTLALSLIGFSGPSRYSDQMATTSGYRDWASGAFLAIRADLYQYLNGFDERYFMYMEDVDFCRRARLTGHRLRSYTDIEFVHNAARANRQIISKNFAYHLTSAARYLVRNYAA</sequence>
<dbReference type="PANTHER" id="PTHR43179">
    <property type="entry name" value="RHAMNOSYLTRANSFERASE WBBL"/>
    <property type="match status" value="1"/>
</dbReference>
<organism evidence="1 2">
    <name type="scientific">Qipengyuania vulgaris</name>
    <dbReference type="NCBI Taxonomy" id="291985"/>
    <lineage>
        <taxon>Bacteria</taxon>
        <taxon>Pseudomonadati</taxon>
        <taxon>Pseudomonadota</taxon>
        <taxon>Alphaproteobacteria</taxon>
        <taxon>Sphingomonadales</taxon>
        <taxon>Erythrobacteraceae</taxon>
        <taxon>Qipengyuania</taxon>
    </lineage>
</organism>
<protein>
    <recommendedName>
        <fullName evidence="3">Glycosyltransferase</fullName>
    </recommendedName>
</protein>
<dbReference type="SUPFAM" id="SSF53448">
    <property type="entry name" value="Nucleotide-diphospho-sugar transferases"/>
    <property type="match status" value="1"/>
</dbReference>
<reference evidence="1 2" key="1">
    <citation type="submission" date="2019-12" db="EMBL/GenBank/DDBJ databases">
        <title>Genomic-based taxomic classification of the family Erythrobacteraceae.</title>
        <authorList>
            <person name="Xu L."/>
        </authorList>
    </citation>
    <scope>NUCLEOTIDE SEQUENCE [LARGE SCALE GENOMIC DNA]</scope>
    <source>
        <strain evidence="1 2">DSM 17792</strain>
    </source>
</reference>
<dbReference type="OrthoDB" id="9771846at2"/>